<keyword evidence="7 10" id="KW-1015">Disulfide bond</keyword>
<dbReference type="InterPro" id="IPR023415">
    <property type="entry name" value="LDLR_class-A_CS"/>
</dbReference>
<evidence type="ECO:0000256" key="1">
    <source>
        <dbReference type="ARBA" id="ARBA00004167"/>
    </source>
</evidence>
<evidence type="ECO:0000256" key="8">
    <source>
        <dbReference type="ARBA" id="ARBA00023170"/>
    </source>
</evidence>
<evidence type="ECO:0000313" key="12">
    <source>
        <dbReference type="Proteomes" id="UP000053268"/>
    </source>
</evidence>
<keyword evidence="12" id="KW-1185">Reference proteome</keyword>
<dbReference type="PROSITE" id="PS01209">
    <property type="entry name" value="LDLRA_1"/>
    <property type="match status" value="2"/>
</dbReference>
<evidence type="ECO:0000256" key="9">
    <source>
        <dbReference type="ARBA" id="ARBA00023180"/>
    </source>
</evidence>
<dbReference type="Pfam" id="PF00057">
    <property type="entry name" value="Ldl_recept_a"/>
    <property type="match status" value="4"/>
</dbReference>
<dbReference type="STRING" id="66420.A0A194PNG6"/>
<dbReference type="PANTHER" id="PTHR22722">
    <property type="entry name" value="LOW-DENSITY LIPOPROTEIN RECEPTOR-RELATED PROTEIN 2-RELATED"/>
    <property type="match status" value="1"/>
</dbReference>
<dbReference type="InterPro" id="IPR036055">
    <property type="entry name" value="LDL_receptor-like_sf"/>
</dbReference>
<feature type="disulfide bond" evidence="10">
    <location>
        <begin position="176"/>
        <end position="194"/>
    </location>
</feature>
<accession>A0A194PNG6</accession>
<feature type="disulfide bond" evidence="10">
    <location>
        <begin position="54"/>
        <end position="66"/>
    </location>
</feature>
<keyword evidence="5" id="KW-1133">Transmembrane helix</keyword>
<protein>
    <submittedName>
        <fullName evidence="11">Low-density lipoprotein receptor-related protein</fullName>
    </submittedName>
</protein>
<evidence type="ECO:0000256" key="5">
    <source>
        <dbReference type="ARBA" id="ARBA00022989"/>
    </source>
</evidence>
<dbReference type="PRINTS" id="PR00261">
    <property type="entry name" value="LDLRECEPTOR"/>
</dbReference>
<organism evidence="11 12">
    <name type="scientific">Papilio xuthus</name>
    <name type="common">Asian swallowtail butterfly</name>
    <dbReference type="NCBI Taxonomy" id="66420"/>
    <lineage>
        <taxon>Eukaryota</taxon>
        <taxon>Metazoa</taxon>
        <taxon>Ecdysozoa</taxon>
        <taxon>Arthropoda</taxon>
        <taxon>Hexapoda</taxon>
        <taxon>Insecta</taxon>
        <taxon>Pterygota</taxon>
        <taxon>Neoptera</taxon>
        <taxon>Endopterygota</taxon>
        <taxon>Lepidoptera</taxon>
        <taxon>Glossata</taxon>
        <taxon>Ditrysia</taxon>
        <taxon>Papilionoidea</taxon>
        <taxon>Papilionidae</taxon>
        <taxon>Papilioninae</taxon>
        <taxon>Papilio</taxon>
    </lineage>
</organism>
<comment type="caution">
    <text evidence="10">Lacks conserved residue(s) required for the propagation of feature annotation.</text>
</comment>
<feature type="disulfide bond" evidence="10">
    <location>
        <begin position="73"/>
        <end position="88"/>
    </location>
</feature>
<evidence type="ECO:0000256" key="6">
    <source>
        <dbReference type="ARBA" id="ARBA00023136"/>
    </source>
</evidence>
<dbReference type="InterPro" id="IPR002172">
    <property type="entry name" value="LDrepeatLR_classA_rpt"/>
</dbReference>
<dbReference type="EMBL" id="KQ459597">
    <property type="protein sequence ID" value="KPI94862.1"/>
    <property type="molecule type" value="Genomic_DNA"/>
</dbReference>
<dbReference type="GO" id="GO:0012505">
    <property type="term" value="C:endomembrane system"/>
    <property type="evidence" value="ECO:0007669"/>
    <property type="project" value="UniProtKB-SubCell"/>
</dbReference>
<dbReference type="AlphaFoldDB" id="A0A194PNG6"/>
<dbReference type="SMART" id="SM00192">
    <property type="entry name" value="LDLa"/>
    <property type="match status" value="4"/>
</dbReference>
<dbReference type="PANTHER" id="PTHR22722:SF15">
    <property type="entry name" value="LOW-DENSITY LIPOPROTEIN RECEPTOR-RELATED"/>
    <property type="match status" value="1"/>
</dbReference>
<dbReference type="Gene3D" id="4.10.400.10">
    <property type="entry name" value="Low-density Lipoprotein Receptor"/>
    <property type="match status" value="4"/>
</dbReference>
<keyword evidence="6" id="KW-0472">Membrane</keyword>
<comment type="subcellular location">
    <subcellularLocation>
        <location evidence="2">Endomembrane system</location>
    </subcellularLocation>
    <subcellularLocation>
        <location evidence="1">Membrane</location>
        <topology evidence="1">Single-pass membrane protein</topology>
    </subcellularLocation>
</comment>
<evidence type="ECO:0000256" key="2">
    <source>
        <dbReference type="ARBA" id="ARBA00004308"/>
    </source>
</evidence>
<dbReference type="GO" id="GO:0042562">
    <property type="term" value="F:hormone binding"/>
    <property type="evidence" value="ECO:0007669"/>
    <property type="project" value="TreeGrafter"/>
</dbReference>
<keyword evidence="9" id="KW-0325">Glycoprotein</keyword>
<feature type="disulfide bond" evidence="10">
    <location>
        <begin position="137"/>
        <end position="155"/>
    </location>
</feature>
<dbReference type="PROSITE" id="PS50068">
    <property type="entry name" value="LDLRA_2"/>
    <property type="match status" value="4"/>
</dbReference>
<dbReference type="Proteomes" id="UP000053268">
    <property type="component" value="Unassembled WGS sequence"/>
</dbReference>
<evidence type="ECO:0000256" key="7">
    <source>
        <dbReference type="ARBA" id="ARBA00023157"/>
    </source>
</evidence>
<evidence type="ECO:0000313" key="11">
    <source>
        <dbReference type="EMBL" id="KPI94862.1"/>
    </source>
</evidence>
<keyword evidence="8 11" id="KW-0675">Receptor</keyword>
<dbReference type="SUPFAM" id="SSF57424">
    <property type="entry name" value="LDL receptor-like module"/>
    <property type="match status" value="4"/>
</dbReference>
<name>A0A194PNG6_PAPXU</name>
<dbReference type="GO" id="GO:0043235">
    <property type="term" value="C:receptor complex"/>
    <property type="evidence" value="ECO:0007669"/>
    <property type="project" value="TreeGrafter"/>
</dbReference>
<dbReference type="FunFam" id="4.10.400.10:FF:000045">
    <property type="entry name" value="Low-density lipoprotein receptor-related protein 2"/>
    <property type="match status" value="1"/>
</dbReference>
<dbReference type="GO" id="GO:0006898">
    <property type="term" value="P:receptor-mediated endocytosis"/>
    <property type="evidence" value="ECO:0007669"/>
    <property type="project" value="TreeGrafter"/>
</dbReference>
<gene>
    <name evidence="11" type="ORF">RR46_11866</name>
</gene>
<proteinExistence type="predicted"/>
<keyword evidence="4" id="KW-0677">Repeat</keyword>
<reference evidence="11 12" key="1">
    <citation type="journal article" date="2015" name="Nat. Commun.">
        <title>Outbred genome sequencing and CRISPR/Cas9 gene editing in butterflies.</title>
        <authorList>
            <person name="Li X."/>
            <person name="Fan D."/>
            <person name="Zhang W."/>
            <person name="Liu G."/>
            <person name="Zhang L."/>
            <person name="Zhao L."/>
            <person name="Fang X."/>
            <person name="Chen L."/>
            <person name="Dong Y."/>
            <person name="Chen Y."/>
            <person name="Ding Y."/>
            <person name="Zhao R."/>
            <person name="Feng M."/>
            <person name="Zhu Y."/>
            <person name="Feng Y."/>
            <person name="Jiang X."/>
            <person name="Zhu D."/>
            <person name="Xiang H."/>
            <person name="Feng X."/>
            <person name="Li S."/>
            <person name="Wang J."/>
            <person name="Zhang G."/>
            <person name="Kronforst M.R."/>
            <person name="Wang W."/>
        </authorList>
    </citation>
    <scope>NUCLEOTIDE SEQUENCE [LARGE SCALE GENOMIC DNA]</scope>
    <source>
        <strain evidence="11">Ya'a_city_454_Px</strain>
        <tissue evidence="11">Whole body</tissue>
    </source>
</reference>
<evidence type="ECO:0000256" key="10">
    <source>
        <dbReference type="PROSITE-ProRule" id="PRU00124"/>
    </source>
</evidence>
<feature type="disulfide bond" evidence="10">
    <location>
        <begin position="130"/>
        <end position="142"/>
    </location>
</feature>
<keyword evidence="3" id="KW-0812">Transmembrane</keyword>
<keyword evidence="11" id="KW-0449">Lipoprotein</keyword>
<dbReference type="InterPro" id="IPR051221">
    <property type="entry name" value="LDLR-related"/>
</dbReference>
<dbReference type="CDD" id="cd00112">
    <property type="entry name" value="LDLa"/>
    <property type="match status" value="3"/>
</dbReference>
<sequence>MLEESSGTSLCLIALDPDDPTGCGGLCALETEACHLVDKARGVRVCRPLGAAACAARQWRCKNGFCVSEHARCNGSIECYDRSDEMYCDCDLTKEFRCGQSISCFPKAKLCDGAIDCWDGLDEINCTPECPDYQFTCTNGECIASSRFCDGLADCSDHSDEPTGCDGGCNAHEIRCSNKRCIPRLLRCDGRDDCGDNSDELHCP</sequence>
<feature type="disulfide bond" evidence="10">
    <location>
        <begin position="169"/>
        <end position="181"/>
    </location>
</feature>
<dbReference type="GO" id="GO:0016324">
    <property type="term" value="C:apical plasma membrane"/>
    <property type="evidence" value="ECO:0007669"/>
    <property type="project" value="TreeGrafter"/>
</dbReference>
<feature type="disulfide bond" evidence="10">
    <location>
        <begin position="188"/>
        <end position="203"/>
    </location>
</feature>
<evidence type="ECO:0000256" key="3">
    <source>
        <dbReference type="ARBA" id="ARBA00022692"/>
    </source>
</evidence>
<evidence type="ECO:0000256" key="4">
    <source>
        <dbReference type="ARBA" id="ARBA00022737"/>
    </source>
</evidence>
<feature type="disulfide bond" evidence="10">
    <location>
        <begin position="61"/>
        <end position="79"/>
    </location>
</feature>
<feature type="disulfide bond" evidence="10">
    <location>
        <begin position="111"/>
        <end position="126"/>
    </location>
</feature>